<dbReference type="InterPro" id="IPR036249">
    <property type="entry name" value="Thioredoxin-like_sf"/>
</dbReference>
<gene>
    <name evidence="6" type="ORF">C8N44_12826</name>
</gene>
<dbReference type="Pfam" id="PF02798">
    <property type="entry name" value="GST_N"/>
    <property type="match status" value="1"/>
</dbReference>
<dbReference type="PROSITE" id="PS50404">
    <property type="entry name" value="GST_NTER"/>
    <property type="match status" value="1"/>
</dbReference>
<dbReference type="InterPro" id="IPR010987">
    <property type="entry name" value="Glutathione-S-Trfase_C-like"/>
</dbReference>
<keyword evidence="2 6" id="KW-0808">Transferase</keyword>
<dbReference type="OrthoDB" id="9810080at2"/>
<dbReference type="InterPro" id="IPR004045">
    <property type="entry name" value="Glutathione_S-Trfase_N"/>
</dbReference>
<dbReference type="Proteomes" id="UP000244069">
    <property type="component" value="Unassembled WGS sequence"/>
</dbReference>
<name>A0A2T6ACN2_9RHOB</name>
<reference evidence="6 7" key="1">
    <citation type="submission" date="2018-04" db="EMBL/GenBank/DDBJ databases">
        <title>Genomic Encyclopedia of Archaeal and Bacterial Type Strains, Phase II (KMG-II): from individual species to whole genera.</title>
        <authorList>
            <person name="Goeker M."/>
        </authorList>
    </citation>
    <scope>NUCLEOTIDE SEQUENCE [LARGE SCALE GENOMIC DNA]</scope>
    <source>
        <strain evidence="6 7">DSM 29329</strain>
    </source>
</reference>
<evidence type="ECO:0000256" key="1">
    <source>
        <dbReference type="ARBA" id="ARBA00007409"/>
    </source>
</evidence>
<feature type="domain" description="GST N-terminal" evidence="4">
    <location>
        <begin position="1"/>
        <end position="81"/>
    </location>
</feature>
<evidence type="ECO:0000259" key="5">
    <source>
        <dbReference type="PROSITE" id="PS50405"/>
    </source>
</evidence>
<proteinExistence type="inferred from homology"/>
<evidence type="ECO:0000259" key="4">
    <source>
        <dbReference type="PROSITE" id="PS50404"/>
    </source>
</evidence>
<dbReference type="PANTHER" id="PTHR44051:SF19">
    <property type="entry name" value="DISULFIDE-BOND OXIDOREDUCTASE YFCG"/>
    <property type="match status" value="1"/>
</dbReference>
<dbReference type="InterPro" id="IPR040079">
    <property type="entry name" value="Glutathione_S-Trfase"/>
</dbReference>
<organism evidence="6 7">
    <name type="scientific">Allosediminivita pacifica</name>
    <dbReference type="NCBI Taxonomy" id="1267769"/>
    <lineage>
        <taxon>Bacteria</taxon>
        <taxon>Pseudomonadati</taxon>
        <taxon>Pseudomonadota</taxon>
        <taxon>Alphaproteobacteria</taxon>
        <taxon>Rhodobacterales</taxon>
        <taxon>Paracoccaceae</taxon>
        <taxon>Allosediminivita</taxon>
    </lineage>
</organism>
<sequence length="215" mass="24611">MITIYGRATSSNVQLVMWLVGELGLKHRRLDYGHDHGGLDDPKFAEMTPHRLIPVIKEGKTVVWESAAINRYIAARHGAGGPFWPEDPAQRAQSDMWAEWGKTTFLPAFTGPIFWRQVRTPAAERDQAALLEAIDRFEGLLEVIAKPLADSPYMAGEEPGLADLTLGHVFYRWFDMEIERRKNSVIEDYYQRLADRPAYRKHVMVDYTPLRAEEV</sequence>
<keyword evidence="7" id="KW-1185">Reference proteome</keyword>
<dbReference type="SUPFAM" id="SSF52833">
    <property type="entry name" value="Thioredoxin-like"/>
    <property type="match status" value="1"/>
</dbReference>
<dbReference type="Pfam" id="PF00043">
    <property type="entry name" value="GST_C"/>
    <property type="match status" value="1"/>
</dbReference>
<dbReference type="GO" id="GO:0016740">
    <property type="term" value="F:transferase activity"/>
    <property type="evidence" value="ECO:0007669"/>
    <property type="project" value="UniProtKB-KW"/>
</dbReference>
<dbReference type="AlphaFoldDB" id="A0A2T6ACN2"/>
<comment type="caution">
    <text evidence="6">The sequence shown here is derived from an EMBL/GenBank/DDBJ whole genome shotgun (WGS) entry which is preliminary data.</text>
</comment>
<dbReference type="SFLD" id="SFLDG00358">
    <property type="entry name" value="Main_(cytGST)"/>
    <property type="match status" value="1"/>
</dbReference>
<dbReference type="EMBL" id="QBKN01000028">
    <property type="protein sequence ID" value="PTX41542.1"/>
    <property type="molecule type" value="Genomic_DNA"/>
</dbReference>
<dbReference type="CDD" id="cd03047">
    <property type="entry name" value="GST_N_2"/>
    <property type="match status" value="1"/>
</dbReference>
<protein>
    <submittedName>
        <fullName evidence="6">Glutathione S-transferase</fullName>
    </submittedName>
</protein>
<dbReference type="Gene3D" id="3.40.30.10">
    <property type="entry name" value="Glutaredoxin"/>
    <property type="match status" value="1"/>
</dbReference>
<dbReference type="Gene3D" id="1.20.1050.10">
    <property type="match status" value="1"/>
</dbReference>
<dbReference type="RefSeq" id="WP_107978248.1">
    <property type="nucleotide sequence ID" value="NZ_BMEZ01000026.1"/>
</dbReference>
<accession>A0A2T6ACN2</accession>
<evidence type="ECO:0000313" key="6">
    <source>
        <dbReference type="EMBL" id="PTX41542.1"/>
    </source>
</evidence>
<evidence type="ECO:0000256" key="2">
    <source>
        <dbReference type="ARBA" id="ARBA00022679"/>
    </source>
</evidence>
<dbReference type="SUPFAM" id="SSF47616">
    <property type="entry name" value="GST C-terminal domain-like"/>
    <property type="match status" value="1"/>
</dbReference>
<dbReference type="PANTHER" id="PTHR44051">
    <property type="entry name" value="GLUTATHIONE S-TRANSFERASE-RELATED"/>
    <property type="match status" value="1"/>
</dbReference>
<dbReference type="SFLD" id="SFLDG01150">
    <property type="entry name" value="Main.1:_Beta-like"/>
    <property type="match status" value="1"/>
</dbReference>
<dbReference type="SFLD" id="SFLDS00019">
    <property type="entry name" value="Glutathione_Transferase_(cytos"/>
    <property type="match status" value="1"/>
</dbReference>
<dbReference type="PROSITE" id="PS50405">
    <property type="entry name" value="GST_CTER"/>
    <property type="match status" value="1"/>
</dbReference>
<dbReference type="InterPro" id="IPR004046">
    <property type="entry name" value="GST_C"/>
</dbReference>
<comment type="similarity">
    <text evidence="1 3">Belongs to the GST superfamily.</text>
</comment>
<feature type="domain" description="GST C-terminal" evidence="5">
    <location>
        <begin position="87"/>
        <end position="210"/>
    </location>
</feature>
<dbReference type="InterPro" id="IPR036282">
    <property type="entry name" value="Glutathione-S-Trfase_C_sf"/>
</dbReference>
<evidence type="ECO:0000313" key="7">
    <source>
        <dbReference type="Proteomes" id="UP000244069"/>
    </source>
</evidence>
<evidence type="ECO:0000256" key="3">
    <source>
        <dbReference type="RuleBase" id="RU003494"/>
    </source>
</evidence>
<dbReference type="FunFam" id="3.40.30.10:FF:000039">
    <property type="entry name" value="Glutathione S-transferase domain"/>
    <property type="match status" value="1"/>
</dbReference>